<dbReference type="CDD" id="cd04028">
    <property type="entry name" value="C2B_RIM1alpha"/>
    <property type="match status" value="1"/>
</dbReference>
<dbReference type="FunFam" id="2.60.40.150:FF:000003">
    <property type="entry name" value="Regulating synaptic membrane exocytosis protein 2"/>
    <property type="match status" value="1"/>
</dbReference>
<evidence type="ECO:0000256" key="8">
    <source>
        <dbReference type="ARBA" id="ARBA00034103"/>
    </source>
</evidence>
<dbReference type="FunFam" id="2.30.42.10:FF:000003">
    <property type="entry name" value="Regulating synaptic membrane exocytosis protein 1, putative"/>
    <property type="match status" value="1"/>
</dbReference>
<evidence type="ECO:0000256" key="6">
    <source>
        <dbReference type="ARBA" id="ARBA00022833"/>
    </source>
</evidence>
<dbReference type="InterPro" id="IPR035892">
    <property type="entry name" value="C2_domain_sf"/>
</dbReference>
<dbReference type="InterPro" id="IPR039032">
    <property type="entry name" value="Rim-like"/>
</dbReference>
<feature type="compositionally biased region" description="Basic and acidic residues" evidence="9">
    <location>
        <begin position="466"/>
        <end position="483"/>
    </location>
</feature>
<keyword evidence="1" id="KW-0597">Phosphoprotein</keyword>
<evidence type="ECO:0000256" key="1">
    <source>
        <dbReference type="ARBA" id="ARBA00022553"/>
    </source>
</evidence>
<feature type="region of interest" description="Disordered" evidence="9">
    <location>
        <begin position="602"/>
        <end position="629"/>
    </location>
</feature>
<feature type="region of interest" description="Disordered" evidence="9">
    <location>
        <begin position="684"/>
        <end position="744"/>
    </location>
</feature>
<feature type="compositionally biased region" description="Low complexity" evidence="9">
    <location>
        <begin position="174"/>
        <end position="190"/>
    </location>
</feature>
<dbReference type="Pfam" id="PF00168">
    <property type="entry name" value="C2"/>
    <property type="match status" value="2"/>
</dbReference>
<reference evidence="13" key="1">
    <citation type="submission" date="2025-08" db="UniProtKB">
        <authorList>
            <consortium name="RefSeq"/>
        </authorList>
    </citation>
    <scope>IDENTIFICATION</scope>
    <source>
        <tissue evidence="13">Blood</tissue>
    </source>
</reference>
<dbReference type="InterPro" id="IPR036034">
    <property type="entry name" value="PDZ_sf"/>
</dbReference>
<evidence type="ECO:0000313" key="12">
    <source>
        <dbReference type="Proteomes" id="UP000515165"/>
    </source>
</evidence>
<dbReference type="GO" id="GO:2000300">
    <property type="term" value="P:regulation of synaptic vesicle exocytosis"/>
    <property type="evidence" value="ECO:0007669"/>
    <property type="project" value="TreeGrafter"/>
</dbReference>
<dbReference type="Proteomes" id="UP000515165">
    <property type="component" value="Chromosome 7"/>
</dbReference>
<feature type="region of interest" description="Disordered" evidence="9">
    <location>
        <begin position="760"/>
        <end position="780"/>
    </location>
</feature>
<dbReference type="GO" id="GO:0031267">
    <property type="term" value="F:small GTPase binding"/>
    <property type="evidence" value="ECO:0007669"/>
    <property type="project" value="InterPro"/>
</dbReference>
<comment type="subcellular location">
    <subcellularLocation>
        <location evidence="8">Synapse</location>
    </subcellularLocation>
</comment>
<feature type="compositionally biased region" description="Polar residues" evidence="9">
    <location>
        <begin position="409"/>
        <end position="418"/>
    </location>
</feature>
<evidence type="ECO:0000256" key="5">
    <source>
        <dbReference type="ARBA" id="ARBA00022782"/>
    </source>
</evidence>
<dbReference type="SMART" id="SM00239">
    <property type="entry name" value="C2"/>
    <property type="match status" value="2"/>
</dbReference>
<dbReference type="GO" id="GO:0042391">
    <property type="term" value="P:regulation of membrane potential"/>
    <property type="evidence" value="ECO:0007669"/>
    <property type="project" value="TreeGrafter"/>
</dbReference>
<feature type="domain" description="PDZ" evidence="11">
    <location>
        <begin position="79"/>
        <end position="165"/>
    </location>
</feature>
<dbReference type="GO" id="GO:0048791">
    <property type="term" value="P:calcium ion-regulated exocytosis of neurotransmitter"/>
    <property type="evidence" value="ECO:0007669"/>
    <property type="project" value="TreeGrafter"/>
</dbReference>
<keyword evidence="12" id="KW-1185">Reference proteome</keyword>
<keyword evidence="4" id="KW-0863">Zinc-finger</keyword>
<evidence type="ECO:0000256" key="2">
    <source>
        <dbReference type="ARBA" id="ARBA00022723"/>
    </source>
</evidence>
<evidence type="ECO:0000313" key="13">
    <source>
        <dbReference type="RefSeq" id="XP_027457626.1"/>
    </source>
</evidence>
<dbReference type="InterPro" id="IPR000008">
    <property type="entry name" value="C2_dom"/>
</dbReference>
<dbReference type="AlphaFoldDB" id="A0A6J2DPH1"/>
<evidence type="ECO:0000256" key="7">
    <source>
        <dbReference type="ARBA" id="ARBA00023018"/>
    </source>
</evidence>
<dbReference type="CDD" id="cd06714">
    <property type="entry name" value="PDZ_RIM-like"/>
    <property type="match status" value="1"/>
</dbReference>
<evidence type="ECO:0000259" key="10">
    <source>
        <dbReference type="PROSITE" id="PS50004"/>
    </source>
</evidence>
<dbReference type="GO" id="GO:0048167">
    <property type="term" value="P:regulation of synaptic plasticity"/>
    <property type="evidence" value="ECO:0007669"/>
    <property type="project" value="TreeGrafter"/>
</dbReference>
<dbReference type="PANTHER" id="PTHR12157">
    <property type="entry name" value="REGULATING SYNAPTIC MEMBRANE EXOCYTOSIS PROTEIN"/>
    <property type="match status" value="1"/>
</dbReference>
<dbReference type="SMART" id="SM00228">
    <property type="entry name" value="PDZ"/>
    <property type="match status" value="1"/>
</dbReference>
<protein>
    <submittedName>
        <fullName evidence="13">Regulating synaptic membrane exocytosis protein 1 isoform X35</fullName>
    </submittedName>
</protein>
<dbReference type="GeneID" id="113926635"/>
<feature type="region of interest" description="Disordered" evidence="9">
    <location>
        <begin position="172"/>
        <end position="206"/>
    </location>
</feature>
<proteinExistence type="predicted"/>
<dbReference type="FunFam" id="2.60.40.150:FF:000001">
    <property type="entry name" value="Regulating synaptic membrane exocytosis 3, isoform CRA_a"/>
    <property type="match status" value="1"/>
</dbReference>
<dbReference type="PROSITE" id="PS50004">
    <property type="entry name" value="C2"/>
    <property type="match status" value="2"/>
</dbReference>
<evidence type="ECO:0000256" key="9">
    <source>
        <dbReference type="SAM" id="MobiDB-lite"/>
    </source>
</evidence>
<keyword evidence="2" id="KW-0479">Metal-binding</keyword>
<feature type="domain" description="C2" evidence="10">
    <location>
        <begin position="890"/>
        <end position="1008"/>
    </location>
</feature>
<keyword evidence="3" id="KW-0677">Repeat</keyword>
<feature type="domain" description="C2" evidence="10">
    <location>
        <begin position="216"/>
        <end position="339"/>
    </location>
</feature>
<name>A0A6J2DPH1_ZALCA</name>
<keyword evidence="7" id="KW-0770">Synapse</keyword>
<sequence length="1044" mass="115943">MCAPGIPVSSEGWGEVRSIDSEEGTVKVRGAGTGDLDYYWLDPATWHSRETSPISSHPVTWQPSKEGDRLIGRVILNKRTTMPKESGALLGLKVVGGKMTDLGRLGAFITKVKKGSLADVVGHLRAGDEVLEWNGKPLPGATNEEVYNIILESKSEPQVEIIVSRPIGDIPRIPESSHPPLESSSSSFESQKMERPSISVISPTSPGALKDAPQVLPGQLSVKLWYDKVGHQLIVNVLQATDLPTRVDGRPRNPYVKMYFLPDRSDKSKRRTKTVKKVLEPKWNQTFVYSHVHRRDFRERMLEITVWDQPRVQEEESEFLGEILIELETALLDDEPHWYKLQTHDESSLPLPQPSPFMPRRHIHGESSSKKLQRSQRISDSDISDYEVDDGIGVVPPVGYRSSARESKSTTLTVPEQQRTTHHRSRSVSPHRGDDQGRPRSRLPNVPLQRSLDEIHPTRRSRSPTRHHDASRSPVDHRSRDVDSQYLSEQDSELLMLPRAKRGRSAECLHTTRHSRKSERSSIQKQTRKGTASDAERVLPPCLSRRGYAALRATDQPVLRGKHPARSRSSEHSSVRTLCSTHHLAPGGSAPPSPLLTRMHRQASPTHLPPADTSFSNRRGRQLPQVPVRSGSIEQASLVVEERTRQMKMKVHRFKQTTGSGSSQELDREQYSKYNIHKDQYRSCDNVSAKSSDSDVSDVSAISRTSSASRLSSTSFMSEQSEHPRGRISSFTPKMQGRRMGTSGRAITKSTSVSGEMYTLEHNDGSQSDTAVGTVGAGGKKRRSSLSAKVVAIVSRRSRSTSQLSQTESGHKKLKSTIQRSTETGMAAEMRKMVRQPSRESTDGSINSYSSEGNLIFPGVRLGADSQFSDFLDGLGPAQLVGRQTLATPAMGDIQIGMEDKKGQLEVEVIRARSLTQKPGSKSTPAPYVKVYLLENGACIAKKKTRIARKTLDPLYQQSLVFDESPQGKVLQVIVWGDYGRMDHKCFMGVAQILLEELDLSSMVIGWYKLFPPSSLVDPTLTPLTRRASQSSLESSTGPPCIRS</sequence>
<feature type="region of interest" description="Disordered" evidence="9">
    <location>
        <begin position="797"/>
        <end position="847"/>
    </location>
</feature>
<dbReference type="PROSITE" id="PS50106">
    <property type="entry name" value="PDZ"/>
    <property type="match status" value="1"/>
</dbReference>
<evidence type="ECO:0000256" key="4">
    <source>
        <dbReference type="ARBA" id="ARBA00022771"/>
    </source>
</evidence>
<accession>A0A6J2DPH1</accession>
<dbReference type="Gene3D" id="2.30.42.10">
    <property type="match status" value="1"/>
</dbReference>
<dbReference type="Gene3D" id="2.60.40.150">
    <property type="entry name" value="C2 domain"/>
    <property type="match status" value="2"/>
</dbReference>
<dbReference type="GO" id="GO:0044325">
    <property type="term" value="F:transmembrane transporter binding"/>
    <property type="evidence" value="ECO:0007669"/>
    <property type="project" value="TreeGrafter"/>
</dbReference>
<dbReference type="GO" id="GO:0030154">
    <property type="term" value="P:cell differentiation"/>
    <property type="evidence" value="ECO:0007669"/>
    <property type="project" value="UniProtKB-KW"/>
</dbReference>
<dbReference type="GO" id="GO:0042734">
    <property type="term" value="C:presynaptic membrane"/>
    <property type="evidence" value="ECO:0007669"/>
    <property type="project" value="TreeGrafter"/>
</dbReference>
<gene>
    <name evidence="13" type="primary">RIMS1</name>
</gene>
<evidence type="ECO:0000256" key="3">
    <source>
        <dbReference type="ARBA" id="ARBA00022737"/>
    </source>
</evidence>
<feature type="compositionally biased region" description="Low complexity" evidence="9">
    <location>
        <begin position="697"/>
        <end position="718"/>
    </location>
</feature>
<dbReference type="SUPFAM" id="SSF50156">
    <property type="entry name" value="PDZ domain-like"/>
    <property type="match status" value="1"/>
</dbReference>
<feature type="region of interest" description="Disordered" evidence="9">
    <location>
        <begin position="344"/>
        <end position="536"/>
    </location>
</feature>
<dbReference type="Pfam" id="PF00595">
    <property type="entry name" value="PDZ"/>
    <property type="match status" value="1"/>
</dbReference>
<dbReference type="CDD" id="cd04031">
    <property type="entry name" value="C2A_RIM1alpha"/>
    <property type="match status" value="1"/>
</dbReference>
<organism evidence="12 13">
    <name type="scientific">Zalophus californianus</name>
    <name type="common">California sealion</name>
    <dbReference type="NCBI Taxonomy" id="9704"/>
    <lineage>
        <taxon>Eukaryota</taxon>
        <taxon>Metazoa</taxon>
        <taxon>Chordata</taxon>
        <taxon>Craniata</taxon>
        <taxon>Vertebrata</taxon>
        <taxon>Euteleostomi</taxon>
        <taxon>Mammalia</taxon>
        <taxon>Eutheria</taxon>
        <taxon>Laurasiatheria</taxon>
        <taxon>Carnivora</taxon>
        <taxon>Caniformia</taxon>
        <taxon>Pinnipedia</taxon>
        <taxon>Otariidae</taxon>
        <taxon>Zalophus</taxon>
    </lineage>
</organism>
<dbReference type="PANTHER" id="PTHR12157:SF18">
    <property type="entry name" value="REGULATING SYNAPTIC MEMBRANE EXOCYTOSIS PROTEIN 1"/>
    <property type="match status" value="1"/>
</dbReference>
<dbReference type="GO" id="GO:0050806">
    <property type="term" value="P:positive regulation of synaptic transmission"/>
    <property type="evidence" value="ECO:0007669"/>
    <property type="project" value="TreeGrafter"/>
</dbReference>
<keyword evidence="5" id="KW-0221">Differentiation</keyword>
<dbReference type="CTD" id="22999"/>
<evidence type="ECO:0000259" key="11">
    <source>
        <dbReference type="PROSITE" id="PS50106"/>
    </source>
</evidence>
<dbReference type="InterPro" id="IPR001478">
    <property type="entry name" value="PDZ"/>
</dbReference>
<dbReference type="GO" id="GO:0048788">
    <property type="term" value="C:cytoskeleton of presynaptic active zone"/>
    <property type="evidence" value="ECO:0007669"/>
    <property type="project" value="TreeGrafter"/>
</dbReference>
<feature type="compositionally biased region" description="Basic and acidic residues" evidence="9">
    <location>
        <begin position="829"/>
        <end position="842"/>
    </location>
</feature>
<dbReference type="SUPFAM" id="SSF49562">
    <property type="entry name" value="C2 domain (Calcium/lipid-binding domain, CaLB)"/>
    <property type="match status" value="2"/>
</dbReference>
<dbReference type="RefSeq" id="XP_027457626.1">
    <property type="nucleotide sequence ID" value="XM_027601825.1"/>
</dbReference>
<dbReference type="GO" id="GO:0008270">
    <property type="term" value="F:zinc ion binding"/>
    <property type="evidence" value="ECO:0007669"/>
    <property type="project" value="UniProtKB-KW"/>
</dbReference>
<keyword evidence="6" id="KW-0862">Zinc</keyword>